<keyword evidence="9" id="KW-0915">Sodium</keyword>
<feature type="transmembrane region" description="Helical" evidence="9">
    <location>
        <begin position="7"/>
        <end position="28"/>
    </location>
</feature>
<evidence type="ECO:0000256" key="7">
    <source>
        <dbReference type="ARBA" id="ARBA00035120"/>
    </source>
</evidence>
<comment type="similarity">
    <text evidence="7 9">Belongs to the fluoride channel Fluc/FEX (TC 1.A.43) family.</text>
</comment>
<evidence type="ECO:0000256" key="6">
    <source>
        <dbReference type="ARBA" id="ARBA00023303"/>
    </source>
</evidence>
<feature type="transmembrane region" description="Helical" evidence="9">
    <location>
        <begin position="98"/>
        <end position="119"/>
    </location>
</feature>
<keyword evidence="2 9" id="KW-1003">Cell membrane</keyword>
<feature type="binding site" evidence="9">
    <location>
        <position position="79"/>
    </location>
    <ligand>
        <name>Na(+)</name>
        <dbReference type="ChEBI" id="CHEBI:29101"/>
        <note>structural</note>
    </ligand>
</feature>
<keyword evidence="4 9" id="KW-1133">Transmembrane helix</keyword>
<proteinExistence type="inferred from homology"/>
<keyword evidence="9" id="KW-0813">Transport</keyword>
<dbReference type="PANTHER" id="PTHR28259:SF1">
    <property type="entry name" value="FLUORIDE EXPORT PROTEIN 1-RELATED"/>
    <property type="match status" value="1"/>
</dbReference>
<feature type="binding site" evidence="9">
    <location>
        <position position="76"/>
    </location>
    <ligand>
        <name>Na(+)</name>
        <dbReference type="ChEBI" id="CHEBI:29101"/>
        <note>structural</note>
    </ligand>
</feature>
<dbReference type="Pfam" id="PF02537">
    <property type="entry name" value="CRCB"/>
    <property type="match status" value="1"/>
</dbReference>
<dbReference type="Proteomes" id="UP000058660">
    <property type="component" value="Chromosome"/>
</dbReference>
<evidence type="ECO:0000313" key="10">
    <source>
        <dbReference type="EMBL" id="ALJ89936.1"/>
    </source>
</evidence>
<dbReference type="HAMAP" id="MF_00454">
    <property type="entry name" value="FluC"/>
    <property type="match status" value="1"/>
</dbReference>
<keyword evidence="3 9" id="KW-0812">Transmembrane</keyword>
<comment type="catalytic activity">
    <reaction evidence="8">
        <text>fluoride(in) = fluoride(out)</text>
        <dbReference type="Rhea" id="RHEA:76159"/>
        <dbReference type="ChEBI" id="CHEBI:17051"/>
    </reaction>
    <physiologicalReaction direction="left-to-right" evidence="8">
        <dbReference type="Rhea" id="RHEA:76160"/>
    </physiologicalReaction>
</comment>
<feature type="transmembrane region" description="Helical" evidence="9">
    <location>
        <begin position="34"/>
        <end position="56"/>
    </location>
</feature>
<evidence type="ECO:0000313" key="11">
    <source>
        <dbReference type="Proteomes" id="UP000058660"/>
    </source>
</evidence>
<keyword evidence="9" id="KW-0406">Ion transport</keyword>
<evidence type="ECO:0000256" key="3">
    <source>
        <dbReference type="ARBA" id="ARBA00022692"/>
    </source>
</evidence>
<protein>
    <recommendedName>
        <fullName evidence="9">Fluoride-specific ion channel FluC</fullName>
    </recommendedName>
</protein>
<dbReference type="PANTHER" id="PTHR28259">
    <property type="entry name" value="FLUORIDE EXPORT PROTEIN 1-RELATED"/>
    <property type="match status" value="1"/>
</dbReference>
<evidence type="ECO:0000256" key="2">
    <source>
        <dbReference type="ARBA" id="ARBA00022475"/>
    </source>
</evidence>
<evidence type="ECO:0000256" key="9">
    <source>
        <dbReference type="HAMAP-Rule" id="MF_00454"/>
    </source>
</evidence>
<name>A0ABM5VJB0_THEA5</name>
<evidence type="ECO:0000256" key="4">
    <source>
        <dbReference type="ARBA" id="ARBA00022989"/>
    </source>
</evidence>
<accession>A0ABM5VJB0</accession>
<dbReference type="NCBIfam" id="TIGR00494">
    <property type="entry name" value="crcB"/>
    <property type="match status" value="1"/>
</dbReference>
<keyword evidence="6 9" id="KW-0407">Ion channel</keyword>
<feature type="transmembrane region" description="Helical" evidence="9">
    <location>
        <begin position="68"/>
        <end position="86"/>
    </location>
</feature>
<reference evidence="11" key="1">
    <citation type="journal article" date="2015" name="PLoS ONE">
        <title>Complete Genome Sequence of Thermus aquaticus Y51MC23.</title>
        <authorList>
            <person name="Brumm P.J."/>
            <person name="Monsma S."/>
            <person name="Keough B."/>
            <person name="Jasinovica S."/>
            <person name="Ferguson E."/>
            <person name="Schoenfeld T."/>
            <person name="Lodes M."/>
            <person name="Mead D.A."/>
        </authorList>
    </citation>
    <scope>NUCLEOTIDE SEQUENCE [LARGE SCALE GENOMIC DNA]</scope>
    <source>
        <strain evidence="11">BAA-2747 / Y51MC23</strain>
    </source>
</reference>
<comment type="subcellular location">
    <subcellularLocation>
        <location evidence="1 9">Cell membrane</location>
        <topology evidence="1 9">Multi-pass membrane protein</topology>
    </subcellularLocation>
</comment>
<comment type="activity regulation">
    <text evidence="9">Na(+) is not transported, but it plays an essential structural role and its presence is essential for fluoride channel function.</text>
</comment>
<gene>
    <name evidence="9" type="primary">fluC</name>
    <name evidence="9" type="synonym">crcB</name>
    <name evidence="10" type="ORF">TO73_0063</name>
</gene>
<dbReference type="InterPro" id="IPR003691">
    <property type="entry name" value="FluC"/>
</dbReference>
<dbReference type="EMBL" id="CP010822">
    <property type="protein sequence ID" value="ALJ89936.1"/>
    <property type="molecule type" value="Genomic_DNA"/>
</dbReference>
<evidence type="ECO:0000256" key="1">
    <source>
        <dbReference type="ARBA" id="ARBA00004651"/>
    </source>
</evidence>
<sequence length="127" mass="13255">MGVERYLLVMVGGAIGSLLRYLVGAWVQGLLGPAFPWSTLFVNALGSLLIGAVVRLSLEGALSGEARLFLAVGVLGGFTTFSSFSYETLALLQDGEALAALTYALGSLLLGFFLAYLGYRLGGMLVA</sequence>
<comment type="function">
    <text evidence="9">Fluoride-specific ion channel. Important for reducing fluoride concentration in the cell, thus reducing its toxicity.</text>
</comment>
<organism evidence="10 11">
    <name type="scientific">Thermus aquaticus (strain ATCC BAA-2747 / Y51MC23)</name>
    <dbReference type="NCBI Taxonomy" id="498848"/>
    <lineage>
        <taxon>Bacteria</taxon>
        <taxon>Thermotogati</taxon>
        <taxon>Deinococcota</taxon>
        <taxon>Deinococci</taxon>
        <taxon>Thermales</taxon>
        <taxon>Thermaceae</taxon>
        <taxon>Thermus</taxon>
    </lineage>
</organism>
<evidence type="ECO:0000256" key="5">
    <source>
        <dbReference type="ARBA" id="ARBA00023136"/>
    </source>
</evidence>
<evidence type="ECO:0000256" key="8">
    <source>
        <dbReference type="ARBA" id="ARBA00035585"/>
    </source>
</evidence>
<keyword evidence="5 9" id="KW-0472">Membrane</keyword>
<keyword evidence="11" id="KW-1185">Reference proteome</keyword>
<keyword evidence="9" id="KW-0479">Metal-binding</keyword>